<comment type="caution">
    <text evidence="2">The sequence shown here is derived from an EMBL/GenBank/DDBJ whole genome shotgun (WGS) entry which is preliminary data.</text>
</comment>
<evidence type="ECO:0000313" key="2">
    <source>
        <dbReference type="EMBL" id="MCI47773.1"/>
    </source>
</evidence>
<reference evidence="2 3" key="1">
    <citation type="journal article" date="2018" name="Front. Plant Sci.">
        <title>Red Clover (Trifolium pratense) and Zigzag Clover (T. medium) - A Picture of Genomic Similarities and Differences.</title>
        <authorList>
            <person name="Dluhosova J."/>
            <person name="Istvanek J."/>
            <person name="Nedelnik J."/>
            <person name="Repkova J."/>
        </authorList>
    </citation>
    <scope>NUCLEOTIDE SEQUENCE [LARGE SCALE GENOMIC DNA]</scope>
    <source>
        <strain evidence="3">cv. 10/8</strain>
        <tissue evidence="2">Leaf</tissue>
    </source>
</reference>
<name>A0A392SFR7_9FABA</name>
<dbReference type="AlphaFoldDB" id="A0A392SFR7"/>
<evidence type="ECO:0000313" key="3">
    <source>
        <dbReference type="Proteomes" id="UP000265520"/>
    </source>
</evidence>
<evidence type="ECO:0000256" key="1">
    <source>
        <dbReference type="SAM" id="MobiDB-lite"/>
    </source>
</evidence>
<dbReference type="EMBL" id="LXQA010376896">
    <property type="protein sequence ID" value="MCI47773.1"/>
    <property type="molecule type" value="Genomic_DNA"/>
</dbReference>
<accession>A0A392SFR7</accession>
<proteinExistence type="predicted"/>
<keyword evidence="3" id="KW-1185">Reference proteome</keyword>
<organism evidence="2 3">
    <name type="scientific">Trifolium medium</name>
    <dbReference type="NCBI Taxonomy" id="97028"/>
    <lineage>
        <taxon>Eukaryota</taxon>
        <taxon>Viridiplantae</taxon>
        <taxon>Streptophyta</taxon>
        <taxon>Embryophyta</taxon>
        <taxon>Tracheophyta</taxon>
        <taxon>Spermatophyta</taxon>
        <taxon>Magnoliopsida</taxon>
        <taxon>eudicotyledons</taxon>
        <taxon>Gunneridae</taxon>
        <taxon>Pentapetalae</taxon>
        <taxon>rosids</taxon>
        <taxon>fabids</taxon>
        <taxon>Fabales</taxon>
        <taxon>Fabaceae</taxon>
        <taxon>Papilionoideae</taxon>
        <taxon>50 kb inversion clade</taxon>
        <taxon>NPAAA clade</taxon>
        <taxon>Hologalegina</taxon>
        <taxon>IRL clade</taxon>
        <taxon>Trifolieae</taxon>
        <taxon>Trifolium</taxon>
    </lineage>
</organism>
<feature type="compositionally biased region" description="Acidic residues" evidence="1">
    <location>
        <begin position="1"/>
        <end position="15"/>
    </location>
</feature>
<dbReference type="Proteomes" id="UP000265520">
    <property type="component" value="Unassembled WGS sequence"/>
</dbReference>
<feature type="compositionally biased region" description="Basic and acidic residues" evidence="1">
    <location>
        <begin position="16"/>
        <end position="26"/>
    </location>
</feature>
<sequence length="26" mass="3073">YRDEDGEPLMDYDDVQSDREASLEPQ</sequence>
<feature type="non-terminal residue" evidence="2">
    <location>
        <position position="1"/>
    </location>
</feature>
<feature type="region of interest" description="Disordered" evidence="1">
    <location>
        <begin position="1"/>
        <end position="26"/>
    </location>
</feature>
<protein>
    <submittedName>
        <fullName evidence="2">Uncharacterized protein</fullName>
    </submittedName>
</protein>